<dbReference type="KEGG" id="rxy:Rxyl_0709"/>
<reference evidence="2 3" key="1">
    <citation type="submission" date="2006-06" db="EMBL/GenBank/DDBJ databases">
        <title>Complete sequence of Rubrobacter xylanophilus DSM 9941.</title>
        <authorList>
            <consortium name="US DOE Joint Genome Institute"/>
            <person name="Copeland A."/>
            <person name="Lucas S."/>
            <person name="Lapidus A."/>
            <person name="Barry K."/>
            <person name="Detter J.C."/>
            <person name="Glavina del Rio T."/>
            <person name="Hammon N."/>
            <person name="Israni S."/>
            <person name="Dalin E."/>
            <person name="Tice H."/>
            <person name="Pitluck S."/>
            <person name="Munk A.C."/>
            <person name="Brettin T."/>
            <person name="Bruce D."/>
            <person name="Han C."/>
            <person name="Tapia R."/>
            <person name="Gilna P."/>
            <person name="Schmutz J."/>
            <person name="Larimer F."/>
            <person name="Land M."/>
            <person name="Hauser L."/>
            <person name="Kyrpides N."/>
            <person name="Lykidis A."/>
            <person name="da Costa M.S."/>
            <person name="Rainey F.A."/>
            <person name="Empadinhas N."/>
            <person name="Jolivet E."/>
            <person name="Battista J.R."/>
            <person name="Richardson P."/>
        </authorList>
    </citation>
    <scope>NUCLEOTIDE SEQUENCE [LARGE SCALE GENOMIC DNA]</scope>
    <source>
        <strain evidence="3">DSM 9941 / NBRC 16129 / PRD-1</strain>
    </source>
</reference>
<gene>
    <name evidence="2" type="ordered locus">Rxyl_0709</name>
</gene>
<keyword evidence="3" id="KW-1185">Reference proteome</keyword>
<dbReference type="OrthoDB" id="495805at2"/>
<dbReference type="RefSeq" id="WP_011563697.1">
    <property type="nucleotide sequence ID" value="NC_008148.1"/>
</dbReference>
<dbReference type="eggNOG" id="ENOG5033G41">
    <property type="taxonomic scope" value="Bacteria"/>
</dbReference>
<dbReference type="InterPro" id="IPR009040">
    <property type="entry name" value="Ferritin-like_diiron"/>
</dbReference>
<dbReference type="STRING" id="266117.Rxyl_0709"/>
<evidence type="ECO:0000313" key="3">
    <source>
        <dbReference type="Proteomes" id="UP000006637"/>
    </source>
</evidence>
<dbReference type="HOGENOM" id="CLU_179332_2_1_11"/>
<proteinExistence type="predicted"/>
<feature type="domain" description="Ferritin-like diiron" evidence="1">
    <location>
        <begin position="8"/>
        <end position="76"/>
    </location>
</feature>
<accession>Q1AY49</accession>
<protein>
    <recommendedName>
        <fullName evidence="1">Ferritin-like diiron domain-containing protein</fullName>
    </recommendedName>
</protein>
<dbReference type="PROSITE" id="PS50905">
    <property type="entry name" value="FERRITIN_LIKE"/>
    <property type="match status" value="1"/>
</dbReference>
<name>Q1AY49_RUBXD</name>
<organism evidence="2 3">
    <name type="scientific">Rubrobacter xylanophilus (strain DSM 9941 / JCM 11954 / NBRC 16129 / PRD-1)</name>
    <dbReference type="NCBI Taxonomy" id="266117"/>
    <lineage>
        <taxon>Bacteria</taxon>
        <taxon>Bacillati</taxon>
        <taxon>Actinomycetota</taxon>
        <taxon>Rubrobacteria</taxon>
        <taxon>Rubrobacterales</taxon>
        <taxon>Rubrobacteraceae</taxon>
        <taxon>Rubrobacter</taxon>
    </lineage>
</organism>
<dbReference type="AlphaFoldDB" id="Q1AY49"/>
<evidence type="ECO:0000259" key="1">
    <source>
        <dbReference type="PROSITE" id="PS50905"/>
    </source>
</evidence>
<sequence length="76" mass="8467">MAAGEERATGTPNTVYDLTSVLYHALEGGATYETYIRDAEESGDGDLAEFFRQVQEEDRRRAQRARELLGKRLSAG</sequence>
<dbReference type="EMBL" id="CP000386">
    <property type="protein sequence ID" value="ABG03679.1"/>
    <property type="molecule type" value="Genomic_DNA"/>
</dbReference>
<dbReference type="Proteomes" id="UP000006637">
    <property type="component" value="Chromosome"/>
</dbReference>
<evidence type="ECO:0000313" key="2">
    <source>
        <dbReference type="EMBL" id="ABG03679.1"/>
    </source>
</evidence>